<proteinExistence type="predicted"/>
<feature type="signal peptide" evidence="1">
    <location>
        <begin position="1"/>
        <end position="21"/>
    </location>
</feature>
<feature type="chain" id="PRO_5023006302" description="Membrane or secreted protein" evidence="1">
    <location>
        <begin position="22"/>
        <end position="89"/>
    </location>
</feature>
<dbReference type="KEGG" id="rul:UC8_56140"/>
<accession>A0A5B9R9P4</accession>
<evidence type="ECO:0008006" key="4">
    <source>
        <dbReference type="Google" id="ProtNLM"/>
    </source>
</evidence>
<dbReference type="RefSeq" id="WP_068132606.1">
    <property type="nucleotide sequence ID" value="NZ_CP042914.1"/>
</dbReference>
<dbReference type="AlphaFoldDB" id="A0A5B9R9P4"/>
<dbReference type="Proteomes" id="UP000325286">
    <property type="component" value="Chromosome"/>
</dbReference>
<dbReference type="PROSITE" id="PS51257">
    <property type="entry name" value="PROKAR_LIPOPROTEIN"/>
    <property type="match status" value="1"/>
</dbReference>
<sequence length="89" mass="10250" precursor="true">MRKFALLTCCAIFGCASLVQTGCRNRPLLAPPGPIQHQQNQAVIHDPFPQNDIGVEEQAGRPREYQKPLAEPVRDRLYRDRSPWWYFGQ</sequence>
<keyword evidence="3" id="KW-1185">Reference proteome</keyword>
<gene>
    <name evidence="2" type="ORF">UC8_56140</name>
</gene>
<evidence type="ECO:0000313" key="2">
    <source>
        <dbReference type="EMBL" id="QEG43563.1"/>
    </source>
</evidence>
<name>A0A5B9R9P4_9BACT</name>
<keyword evidence="1" id="KW-0732">Signal</keyword>
<evidence type="ECO:0000313" key="3">
    <source>
        <dbReference type="Proteomes" id="UP000325286"/>
    </source>
</evidence>
<dbReference type="EMBL" id="CP042914">
    <property type="protein sequence ID" value="QEG43563.1"/>
    <property type="molecule type" value="Genomic_DNA"/>
</dbReference>
<reference evidence="2 3" key="1">
    <citation type="submission" date="2019-08" db="EMBL/GenBank/DDBJ databases">
        <title>Deep-cultivation of Planctomycetes and their phenomic and genomic characterization uncovers novel biology.</title>
        <authorList>
            <person name="Wiegand S."/>
            <person name="Jogler M."/>
            <person name="Boedeker C."/>
            <person name="Pinto D."/>
            <person name="Vollmers J."/>
            <person name="Rivas-Marin E."/>
            <person name="Kohn T."/>
            <person name="Peeters S.H."/>
            <person name="Heuer A."/>
            <person name="Rast P."/>
            <person name="Oberbeckmann S."/>
            <person name="Bunk B."/>
            <person name="Jeske O."/>
            <person name="Meyerdierks A."/>
            <person name="Storesund J.E."/>
            <person name="Kallscheuer N."/>
            <person name="Luecker S."/>
            <person name="Lage O.M."/>
            <person name="Pohl T."/>
            <person name="Merkel B.J."/>
            <person name="Hornburger P."/>
            <person name="Mueller R.-W."/>
            <person name="Bruemmer F."/>
            <person name="Labrenz M."/>
            <person name="Spormann A.M."/>
            <person name="Op den Camp H."/>
            <person name="Overmann J."/>
            <person name="Amann R."/>
            <person name="Jetten M.S.M."/>
            <person name="Mascher T."/>
            <person name="Medema M.H."/>
            <person name="Devos D.P."/>
            <person name="Kaster A.-K."/>
            <person name="Ovreas L."/>
            <person name="Rohde M."/>
            <person name="Galperin M.Y."/>
            <person name="Jogler C."/>
        </authorList>
    </citation>
    <scope>NUCLEOTIDE SEQUENCE [LARGE SCALE GENOMIC DNA]</scope>
    <source>
        <strain evidence="2 3">UC8</strain>
    </source>
</reference>
<protein>
    <recommendedName>
        <fullName evidence="4">Membrane or secreted protein</fullName>
    </recommendedName>
</protein>
<organism evidence="2 3">
    <name type="scientific">Roseimaritima ulvae</name>
    <dbReference type="NCBI Taxonomy" id="980254"/>
    <lineage>
        <taxon>Bacteria</taxon>
        <taxon>Pseudomonadati</taxon>
        <taxon>Planctomycetota</taxon>
        <taxon>Planctomycetia</taxon>
        <taxon>Pirellulales</taxon>
        <taxon>Pirellulaceae</taxon>
        <taxon>Roseimaritima</taxon>
    </lineage>
</organism>
<evidence type="ECO:0000256" key="1">
    <source>
        <dbReference type="SAM" id="SignalP"/>
    </source>
</evidence>